<dbReference type="AlphaFoldDB" id="A0A1W9KNY9"/>
<evidence type="ECO:0000313" key="1">
    <source>
        <dbReference type="EMBL" id="OQW85821.1"/>
    </source>
</evidence>
<proteinExistence type="predicted"/>
<comment type="caution">
    <text evidence="1">The sequence shown here is derived from an EMBL/GenBank/DDBJ whole genome shotgun (WGS) entry which is preliminary data.</text>
</comment>
<dbReference type="Proteomes" id="UP000192505">
    <property type="component" value="Unassembled WGS sequence"/>
</dbReference>
<dbReference type="EMBL" id="MTEI01000033">
    <property type="protein sequence ID" value="OQW85821.1"/>
    <property type="molecule type" value="Genomic_DNA"/>
</dbReference>
<gene>
    <name evidence="1" type="ORF">BWK72_20325</name>
</gene>
<reference evidence="1 2" key="1">
    <citation type="submission" date="2017-01" db="EMBL/GenBank/DDBJ databases">
        <title>Novel large sulfur bacteria in the metagenomes of groundwater-fed chemosynthetic microbial mats in the Lake Huron basin.</title>
        <authorList>
            <person name="Sharrar A.M."/>
            <person name="Flood B.E."/>
            <person name="Bailey J.V."/>
            <person name="Jones D.S."/>
            <person name="Biddanda B."/>
            <person name="Ruberg S.A."/>
            <person name="Marcus D.N."/>
            <person name="Dick G.J."/>
        </authorList>
    </citation>
    <scope>NUCLEOTIDE SEQUENCE [LARGE SCALE GENOMIC DNA]</scope>
    <source>
        <strain evidence="1">A7</strain>
    </source>
</reference>
<organism evidence="1 2">
    <name type="scientific">Rhodoferax ferrireducens</name>
    <dbReference type="NCBI Taxonomy" id="192843"/>
    <lineage>
        <taxon>Bacteria</taxon>
        <taxon>Pseudomonadati</taxon>
        <taxon>Pseudomonadota</taxon>
        <taxon>Betaproteobacteria</taxon>
        <taxon>Burkholderiales</taxon>
        <taxon>Comamonadaceae</taxon>
        <taxon>Rhodoferax</taxon>
    </lineage>
</organism>
<name>A0A1W9KNY9_9BURK</name>
<protein>
    <submittedName>
        <fullName evidence="1">Uncharacterized protein</fullName>
    </submittedName>
</protein>
<evidence type="ECO:0000313" key="2">
    <source>
        <dbReference type="Proteomes" id="UP000192505"/>
    </source>
</evidence>
<sequence>MATLEKRITDLEAKTASTDQCVRMYLCTEAEDAAQARLKAGIAPDYQGKTVRVQFVSSPFQENTNGND</sequence>
<accession>A0A1W9KNY9</accession>